<reference evidence="2 3" key="1">
    <citation type="submission" date="2020-07" db="EMBL/GenBank/DDBJ databases">
        <title>Sequencing the genomes of 1000 actinobacteria strains.</title>
        <authorList>
            <person name="Klenk H.-P."/>
        </authorList>
    </citation>
    <scope>NUCLEOTIDE SEQUENCE [LARGE SCALE GENOMIC DNA]</scope>
    <source>
        <strain evidence="2 3">DSM 26487</strain>
    </source>
</reference>
<dbReference type="InterPro" id="IPR041657">
    <property type="entry name" value="HTH_17"/>
</dbReference>
<keyword evidence="3" id="KW-1185">Reference proteome</keyword>
<comment type="caution">
    <text evidence="2">The sequence shown here is derived from an EMBL/GenBank/DDBJ whole genome shotgun (WGS) entry which is preliminary data.</text>
</comment>
<dbReference type="EMBL" id="JACBZR010000001">
    <property type="protein sequence ID" value="NYI78204.1"/>
    <property type="molecule type" value="Genomic_DNA"/>
</dbReference>
<dbReference type="Pfam" id="PF12728">
    <property type="entry name" value="HTH_17"/>
    <property type="match status" value="1"/>
</dbReference>
<dbReference type="RefSeq" id="WP_008357797.1">
    <property type="nucleotide sequence ID" value="NZ_JACBZR010000001.1"/>
</dbReference>
<evidence type="ECO:0000259" key="1">
    <source>
        <dbReference type="Pfam" id="PF12728"/>
    </source>
</evidence>
<dbReference type="AlphaFoldDB" id="A0A7Z0DMY5"/>
<protein>
    <recommendedName>
        <fullName evidence="1">Helix-turn-helix domain-containing protein</fullName>
    </recommendedName>
</protein>
<gene>
    <name evidence="2" type="ORF">BJ988_002852</name>
</gene>
<dbReference type="Proteomes" id="UP000564496">
    <property type="component" value="Unassembled WGS sequence"/>
</dbReference>
<name>A0A7Z0DMY5_9ACTN</name>
<dbReference type="InterPro" id="IPR009061">
    <property type="entry name" value="DNA-bd_dom_put_sf"/>
</dbReference>
<proteinExistence type="predicted"/>
<evidence type="ECO:0000313" key="2">
    <source>
        <dbReference type="EMBL" id="NYI78204.1"/>
    </source>
</evidence>
<sequence>MTTSQIPFSERDTEEILTFAEAAEILRTSENTLRWWRQCKTGPRFFKIGRRLVTTVGDLRTFMRDQRRAATPLIR</sequence>
<organism evidence="2 3">
    <name type="scientific">Nocardioides panzhihuensis</name>
    <dbReference type="NCBI Taxonomy" id="860243"/>
    <lineage>
        <taxon>Bacteria</taxon>
        <taxon>Bacillati</taxon>
        <taxon>Actinomycetota</taxon>
        <taxon>Actinomycetes</taxon>
        <taxon>Propionibacteriales</taxon>
        <taxon>Nocardioidaceae</taxon>
        <taxon>Nocardioides</taxon>
    </lineage>
</organism>
<feature type="domain" description="Helix-turn-helix" evidence="1">
    <location>
        <begin position="17"/>
        <end position="67"/>
    </location>
</feature>
<dbReference type="SUPFAM" id="SSF46955">
    <property type="entry name" value="Putative DNA-binding domain"/>
    <property type="match status" value="1"/>
</dbReference>
<evidence type="ECO:0000313" key="3">
    <source>
        <dbReference type="Proteomes" id="UP000564496"/>
    </source>
</evidence>
<accession>A0A7Z0DMY5</accession>